<reference evidence="1 2" key="2">
    <citation type="submission" date="2018-11" db="EMBL/GenBank/DDBJ databases">
        <authorList>
            <consortium name="Pathogen Informatics"/>
        </authorList>
    </citation>
    <scope>NUCLEOTIDE SEQUENCE [LARGE SCALE GENOMIC DNA]</scope>
</reference>
<accession>A0A0R3QAP8</accession>
<evidence type="ECO:0000313" key="1">
    <source>
        <dbReference type="EMBL" id="VDO13211.1"/>
    </source>
</evidence>
<evidence type="ECO:0000313" key="3">
    <source>
        <dbReference type="WBParaSite" id="BTMF_0000341701-mRNA-1"/>
    </source>
</evidence>
<organism evidence="3">
    <name type="scientific">Brugia timori</name>
    <dbReference type="NCBI Taxonomy" id="42155"/>
    <lineage>
        <taxon>Eukaryota</taxon>
        <taxon>Metazoa</taxon>
        <taxon>Ecdysozoa</taxon>
        <taxon>Nematoda</taxon>
        <taxon>Chromadorea</taxon>
        <taxon>Rhabditida</taxon>
        <taxon>Spirurina</taxon>
        <taxon>Spiruromorpha</taxon>
        <taxon>Filarioidea</taxon>
        <taxon>Onchocercidae</taxon>
        <taxon>Brugia</taxon>
    </lineage>
</organism>
<dbReference type="WBParaSite" id="BTMF_0000341701-mRNA-1">
    <property type="protein sequence ID" value="BTMF_0000341701-mRNA-1"/>
    <property type="gene ID" value="BTMF_0000341701"/>
</dbReference>
<name>A0A0R3QAP8_9BILA</name>
<keyword evidence="2" id="KW-1185">Reference proteome</keyword>
<dbReference type="Proteomes" id="UP000280834">
    <property type="component" value="Unassembled WGS sequence"/>
</dbReference>
<dbReference type="EMBL" id="UZAG01002315">
    <property type="protein sequence ID" value="VDO13211.1"/>
    <property type="molecule type" value="Genomic_DNA"/>
</dbReference>
<gene>
    <name evidence="1" type="ORF">BTMF_LOCUS2731</name>
</gene>
<dbReference type="AlphaFoldDB" id="A0A0R3QAP8"/>
<proteinExistence type="predicted"/>
<evidence type="ECO:0000313" key="2">
    <source>
        <dbReference type="Proteomes" id="UP000280834"/>
    </source>
</evidence>
<sequence length="50" mass="5987">MVDCFYSNRLFILNTCLTQYHTAYLRCQNSIQEQQIHDHSILRLLQTIVT</sequence>
<protein>
    <submittedName>
        <fullName evidence="1 3">Uncharacterized protein</fullName>
    </submittedName>
</protein>
<reference evidence="3" key="1">
    <citation type="submission" date="2017-02" db="UniProtKB">
        <authorList>
            <consortium name="WormBaseParasite"/>
        </authorList>
    </citation>
    <scope>IDENTIFICATION</scope>
</reference>